<dbReference type="AlphaFoldDB" id="A0A5B7TXD0"/>
<protein>
    <submittedName>
        <fullName evidence="2">Uncharacterized protein</fullName>
    </submittedName>
</protein>
<keyword evidence="3" id="KW-1185">Reference proteome</keyword>
<evidence type="ECO:0000313" key="2">
    <source>
        <dbReference type="EMBL" id="QCX39901.1"/>
    </source>
</evidence>
<evidence type="ECO:0000256" key="1">
    <source>
        <dbReference type="SAM" id="MobiDB-lite"/>
    </source>
</evidence>
<dbReference type="KEGG" id="fbe:FF125_16185"/>
<feature type="compositionally biased region" description="Low complexity" evidence="1">
    <location>
        <begin position="207"/>
        <end position="226"/>
    </location>
</feature>
<dbReference type="RefSeq" id="WP_138950760.1">
    <property type="nucleotide sequence ID" value="NZ_CP040749.1"/>
</dbReference>
<reference evidence="2 3" key="1">
    <citation type="submission" date="2019-05" db="EMBL/GenBank/DDBJ databases">
        <title>Algicella ahnfeltiae gen. nov., sp. nov., a novel marine bacterium of the family Flavobacteriaceae isolated from a red alga.</title>
        <authorList>
            <person name="Nedashkovskaya O.I."/>
            <person name="Kukhlevskiy A.D."/>
            <person name="Kim S.-G."/>
            <person name="Zhukova N.V."/>
            <person name="Mikhailov V.V."/>
        </authorList>
    </citation>
    <scope>NUCLEOTIDE SEQUENCE [LARGE SCALE GENOMIC DNA]</scope>
    <source>
        <strain evidence="2 3">10Alg115</strain>
    </source>
</reference>
<accession>A0A5B7TXD0</accession>
<feature type="region of interest" description="Disordered" evidence="1">
    <location>
        <begin position="207"/>
        <end position="249"/>
    </location>
</feature>
<dbReference type="EMBL" id="CP040749">
    <property type="protein sequence ID" value="QCX39901.1"/>
    <property type="molecule type" value="Genomic_DNA"/>
</dbReference>
<dbReference type="Proteomes" id="UP000306229">
    <property type="component" value="Chromosome"/>
</dbReference>
<evidence type="ECO:0000313" key="3">
    <source>
        <dbReference type="Proteomes" id="UP000306229"/>
    </source>
</evidence>
<gene>
    <name evidence="2" type="ORF">FF125_16185</name>
</gene>
<name>A0A5B7TXD0_9FLAO</name>
<proteinExistence type="predicted"/>
<sequence length="519" mass="58730">MKKTLKLFVVFFAIVLLSNCEKEPIQNNIKTENNLGILIESVSIEELQQNEKLASTIDGIASAFDINKRITKKSKGGINSNDNSFTILTDKILKVKTDSSEVYTFKIKKPTLASSSFENFVIQKKYDNNYNFYIYRFTFDVGGKNNDFPYKIRRKRVSSDQINIGKFHNFLKQNDLPDGCYDAYCIKSPRTFECDWILEPTDCPSNGSGNDNNNSGDNDGNNDNNGGSWGDINPDGISNNGGVTDGDDDDDAITPIIEEFCQEGYILDGSGNCVTEAYFDEQIFIDDEFKDNPCLKGVYDDMGKASKFKEYLNNFDENFTNPVANLRFSVGVHPIYPNATAVTDEPDNYLIKITFNPNTLNRPKLDIARTMIHEVIHAEMYRKLLSIAKQPNIPWTEEFIHSLKNDYKGLTDYYTRYWLEWPLDQQPGDPQHQLMAEHFIDIIVQALKDVDSSLTDLQYKAIAWAGLKGTSEPNALNQLDPATGLPQNPTVAWSNVPLAERLLLNSTYETFKSSNTNCQ</sequence>
<organism evidence="2 3">
    <name type="scientific">Aureibaculum algae</name>
    <dbReference type="NCBI Taxonomy" id="2584122"/>
    <lineage>
        <taxon>Bacteria</taxon>
        <taxon>Pseudomonadati</taxon>
        <taxon>Bacteroidota</taxon>
        <taxon>Flavobacteriia</taxon>
        <taxon>Flavobacteriales</taxon>
        <taxon>Flavobacteriaceae</taxon>
        <taxon>Aureibaculum</taxon>
    </lineage>
</organism>
<dbReference type="OrthoDB" id="1450227at2"/>